<evidence type="ECO:0000313" key="2">
    <source>
        <dbReference type="EMBL" id="KAK3284243.1"/>
    </source>
</evidence>
<feature type="region of interest" description="Disordered" evidence="1">
    <location>
        <begin position="121"/>
        <end position="140"/>
    </location>
</feature>
<protein>
    <submittedName>
        <fullName evidence="2">Uncharacterized protein</fullName>
    </submittedName>
</protein>
<feature type="compositionally biased region" description="Acidic residues" evidence="1">
    <location>
        <begin position="42"/>
        <end position="54"/>
    </location>
</feature>
<evidence type="ECO:0000256" key="1">
    <source>
        <dbReference type="SAM" id="MobiDB-lite"/>
    </source>
</evidence>
<sequence>MGGSTLVDATSDEPGHVLSMHGLTTTTGVFRADDKDIIQVIDSDDESDVSDEIDTASVDVPVPPAPPRFSTGGHGTYGSVVPQQQLPLVTAAVQDELPPPSIIDDRAAFSTTMGSLIEHARLDRAGPAKTDFPVRSCPEA</sequence>
<dbReference type="AlphaFoldDB" id="A0AAE0GUC7"/>
<feature type="region of interest" description="Disordered" evidence="1">
    <location>
        <begin position="1"/>
        <end position="25"/>
    </location>
</feature>
<gene>
    <name evidence="2" type="ORF">CYMTET_8096</name>
</gene>
<evidence type="ECO:0000313" key="3">
    <source>
        <dbReference type="Proteomes" id="UP001190700"/>
    </source>
</evidence>
<keyword evidence="3" id="KW-1185">Reference proteome</keyword>
<reference evidence="2 3" key="1">
    <citation type="journal article" date="2015" name="Genome Biol. Evol.">
        <title>Comparative Genomics of a Bacterivorous Green Alga Reveals Evolutionary Causalities and Consequences of Phago-Mixotrophic Mode of Nutrition.</title>
        <authorList>
            <person name="Burns J.A."/>
            <person name="Paasch A."/>
            <person name="Narechania A."/>
            <person name="Kim E."/>
        </authorList>
    </citation>
    <scope>NUCLEOTIDE SEQUENCE [LARGE SCALE GENOMIC DNA]</scope>
    <source>
        <strain evidence="2 3">PLY_AMNH</strain>
    </source>
</reference>
<dbReference type="Proteomes" id="UP001190700">
    <property type="component" value="Unassembled WGS sequence"/>
</dbReference>
<comment type="caution">
    <text evidence="2">The sequence shown here is derived from an EMBL/GenBank/DDBJ whole genome shotgun (WGS) entry which is preliminary data.</text>
</comment>
<dbReference type="EMBL" id="LGRX02002406">
    <property type="protein sequence ID" value="KAK3284243.1"/>
    <property type="molecule type" value="Genomic_DNA"/>
</dbReference>
<feature type="region of interest" description="Disordered" evidence="1">
    <location>
        <begin position="42"/>
        <end position="80"/>
    </location>
</feature>
<organism evidence="2 3">
    <name type="scientific">Cymbomonas tetramitiformis</name>
    <dbReference type="NCBI Taxonomy" id="36881"/>
    <lineage>
        <taxon>Eukaryota</taxon>
        <taxon>Viridiplantae</taxon>
        <taxon>Chlorophyta</taxon>
        <taxon>Pyramimonadophyceae</taxon>
        <taxon>Pyramimonadales</taxon>
        <taxon>Pyramimonadaceae</taxon>
        <taxon>Cymbomonas</taxon>
    </lineage>
</organism>
<proteinExistence type="predicted"/>
<accession>A0AAE0GUC7</accession>
<name>A0AAE0GUC7_9CHLO</name>